<keyword evidence="8 14" id="KW-1133">Transmembrane helix</keyword>
<evidence type="ECO:0000256" key="13">
    <source>
        <dbReference type="ARBA" id="ARBA00036671"/>
    </source>
</evidence>
<keyword evidence="6 14" id="KW-0812">Transmembrane</keyword>
<feature type="transmembrane region" description="Helical" evidence="14">
    <location>
        <begin position="21"/>
        <end position="43"/>
    </location>
</feature>
<dbReference type="PANTHER" id="PTHR11035">
    <property type="entry name" value="VERY-LONG-CHAIN (3R)-3-HYDROXYACYL-COA DEHYDRATASE"/>
    <property type="match status" value="1"/>
</dbReference>
<evidence type="ECO:0000256" key="7">
    <source>
        <dbReference type="ARBA" id="ARBA00022832"/>
    </source>
</evidence>
<dbReference type="GO" id="GO:0042761">
    <property type="term" value="P:very long-chain fatty acid biosynthetic process"/>
    <property type="evidence" value="ECO:0007669"/>
    <property type="project" value="TreeGrafter"/>
</dbReference>
<dbReference type="GO" id="GO:0005789">
    <property type="term" value="C:endoplasmic reticulum membrane"/>
    <property type="evidence" value="ECO:0007669"/>
    <property type="project" value="UniProtKB-SubCell"/>
</dbReference>
<evidence type="ECO:0000256" key="3">
    <source>
        <dbReference type="ARBA" id="ARBA00007811"/>
    </source>
</evidence>
<comment type="function">
    <text evidence="14">Catalyzes the third of the four reactions of the long-chain fatty acids elongation cycle. This endoplasmic reticulum-bound enzymatic process, allows the addition of two carbons to the chain of long- and very long-chain fatty acids/VLCFAs per cycle. This enzyme catalyzes the dehydration of the 3-hydroxyacyl-CoA intermediate into trans-2,3-enoyl-CoA, within each cycle of fatty acid elongation. Thereby, it participates to the production of VLCFAs of different chain lengths that are involved in multiple biological processes as precursors of membrane lipids and lipid mediators.</text>
</comment>
<comment type="caution">
    <text evidence="15">The sequence shown here is derived from an EMBL/GenBank/DDBJ whole genome shotgun (WGS) entry which is preliminary data.</text>
</comment>
<dbReference type="Proteomes" id="UP001168821">
    <property type="component" value="Unassembled WGS sequence"/>
</dbReference>
<feature type="transmembrane region" description="Helical" evidence="14">
    <location>
        <begin position="188"/>
        <end position="212"/>
    </location>
</feature>
<dbReference type="GO" id="GO:0030148">
    <property type="term" value="P:sphingolipid biosynthetic process"/>
    <property type="evidence" value="ECO:0007669"/>
    <property type="project" value="TreeGrafter"/>
</dbReference>
<name>A0AA38IH14_9CUCU</name>
<evidence type="ECO:0000256" key="14">
    <source>
        <dbReference type="RuleBase" id="RU363109"/>
    </source>
</evidence>
<dbReference type="AlphaFoldDB" id="A0AA38IH14"/>
<dbReference type="EMBL" id="JALNTZ010000004">
    <property type="protein sequence ID" value="KAJ3654904.1"/>
    <property type="molecule type" value="Genomic_DNA"/>
</dbReference>
<dbReference type="GO" id="GO:0030497">
    <property type="term" value="P:fatty acid elongation"/>
    <property type="evidence" value="ECO:0007669"/>
    <property type="project" value="TreeGrafter"/>
</dbReference>
<keyword evidence="10 14" id="KW-0472">Membrane</keyword>
<evidence type="ECO:0000256" key="9">
    <source>
        <dbReference type="ARBA" id="ARBA00023098"/>
    </source>
</evidence>
<keyword evidence="12 14" id="KW-0456">Lyase</keyword>
<accession>A0AA38IH14</accession>
<gene>
    <name evidence="15" type="ORF">Zmor_014057</name>
</gene>
<feature type="transmembrane region" description="Helical" evidence="14">
    <location>
        <begin position="112"/>
        <end position="132"/>
    </location>
</feature>
<evidence type="ECO:0000256" key="1">
    <source>
        <dbReference type="ARBA" id="ARBA00004141"/>
    </source>
</evidence>
<evidence type="ECO:0000256" key="10">
    <source>
        <dbReference type="ARBA" id="ARBA00023136"/>
    </source>
</evidence>
<organism evidence="15 16">
    <name type="scientific">Zophobas morio</name>
    <dbReference type="NCBI Taxonomy" id="2755281"/>
    <lineage>
        <taxon>Eukaryota</taxon>
        <taxon>Metazoa</taxon>
        <taxon>Ecdysozoa</taxon>
        <taxon>Arthropoda</taxon>
        <taxon>Hexapoda</taxon>
        <taxon>Insecta</taxon>
        <taxon>Pterygota</taxon>
        <taxon>Neoptera</taxon>
        <taxon>Endopterygota</taxon>
        <taxon>Coleoptera</taxon>
        <taxon>Polyphaga</taxon>
        <taxon>Cucujiformia</taxon>
        <taxon>Tenebrionidae</taxon>
        <taxon>Zophobas</taxon>
    </lineage>
</organism>
<dbReference type="GO" id="GO:0102158">
    <property type="term" value="F:very-long-chain (3R)-3-hydroxyacyl-CoA dehydratase activity"/>
    <property type="evidence" value="ECO:0007669"/>
    <property type="project" value="UniProtKB-EC"/>
</dbReference>
<dbReference type="InterPro" id="IPR007482">
    <property type="entry name" value="Tyr_Pase-like_PTPLA"/>
</dbReference>
<keyword evidence="14" id="KW-0256">Endoplasmic reticulum</keyword>
<keyword evidence="16" id="KW-1185">Reference proteome</keyword>
<sequence length="232" mass="25899">MASGTTKSKRELSGAAKGYLIAYNVIETIGWSYLLYLLISFHLSSSDGRSLYEIIKWPLIIFQNAAVLEVVHAVTRIVPSNPVITGMQVASRVMVVCGVILLTQAARDSIGLHLALGAWAITEVIRYGNYVLNLIGGVPYIVTWLRYTTFIILYPIGVTGELLCIYAAQKEVAKTKLLTIEMPNTVNFIFNYQFILIGVMLLYIPLFPQLYLHMWTLRRKVLGGGSQPKKVK</sequence>
<comment type="pathway">
    <text evidence="2 14">Lipid metabolism; fatty acid biosynthesis.</text>
</comment>
<protein>
    <recommendedName>
        <fullName evidence="4 14">Very-long-chain (3R)-3-hydroxyacyl-CoA dehydratase</fullName>
        <ecNumber evidence="4 14">4.2.1.134</ecNumber>
    </recommendedName>
</protein>
<evidence type="ECO:0000313" key="16">
    <source>
        <dbReference type="Proteomes" id="UP001168821"/>
    </source>
</evidence>
<dbReference type="Pfam" id="PF04387">
    <property type="entry name" value="PTPLA"/>
    <property type="match status" value="1"/>
</dbReference>
<dbReference type="EC" id="4.2.1.134" evidence="4 14"/>
<keyword evidence="5 14" id="KW-0444">Lipid biosynthesis</keyword>
<evidence type="ECO:0000256" key="2">
    <source>
        <dbReference type="ARBA" id="ARBA00005194"/>
    </source>
</evidence>
<proteinExistence type="inferred from homology"/>
<feature type="transmembrane region" description="Helical" evidence="14">
    <location>
        <begin position="144"/>
        <end position="168"/>
    </location>
</feature>
<evidence type="ECO:0000256" key="8">
    <source>
        <dbReference type="ARBA" id="ARBA00022989"/>
    </source>
</evidence>
<evidence type="ECO:0000256" key="11">
    <source>
        <dbReference type="ARBA" id="ARBA00023160"/>
    </source>
</evidence>
<keyword evidence="7 14" id="KW-0276">Fatty acid metabolism</keyword>
<keyword evidence="11 14" id="KW-0275">Fatty acid biosynthesis</keyword>
<evidence type="ECO:0000256" key="12">
    <source>
        <dbReference type="ARBA" id="ARBA00023239"/>
    </source>
</evidence>
<evidence type="ECO:0000313" key="15">
    <source>
        <dbReference type="EMBL" id="KAJ3654904.1"/>
    </source>
</evidence>
<feature type="transmembrane region" description="Helical" evidence="14">
    <location>
        <begin position="89"/>
        <end position="106"/>
    </location>
</feature>
<keyword evidence="9 14" id="KW-0443">Lipid metabolism</keyword>
<comment type="subcellular location">
    <subcellularLocation>
        <location evidence="14">Endoplasmic reticulum membrane</location>
        <topology evidence="14">Multi-pass membrane protein</topology>
    </subcellularLocation>
    <subcellularLocation>
        <location evidence="1">Membrane</location>
        <topology evidence="1">Multi-pass membrane protein</topology>
    </subcellularLocation>
</comment>
<evidence type="ECO:0000256" key="5">
    <source>
        <dbReference type="ARBA" id="ARBA00022516"/>
    </source>
</evidence>
<comment type="catalytic activity">
    <reaction evidence="13 14">
        <text>a very-long-chain (3R)-3-hydroxyacyl-CoA = a very-long-chain (2E)-enoyl-CoA + H2O</text>
        <dbReference type="Rhea" id="RHEA:45812"/>
        <dbReference type="ChEBI" id="CHEBI:15377"/>
        <dbReference type="ChEBI" id="CHEBI:83728"/>
        <dbReference type="ChEBI" id="CHEBI:85440"/>
        <dbReference type="EC" id="4.2.1.134"/>
    </reaction>
</comment>
<evidence type="ECO:0000256" key="4">
    <source>
        <dbReference type="ARBA" id="ARBA00013122"/>
    </source>
</evidence>
<comment type="similarity">
    <text evidence="3 14">Belongs to the very long-chain fatty acids dehydratase HACD family.</text>
</comment>
<dbReference type="PANTHER" id="PTHR11035:SF3">
    <property type="entry name" value="VERY-LONG-CHAIN (3R)-3-HYDROXYACYL-COA DEHYDRATASE"/>
    <property type="match status" value="1"/>
</dbReference>
<reference evidence="15" key="1">
    <citation type="journal article" date="2023" name="G3 (Bethesda)">
        <title>Whole genome assemblies of Zophobas morio and Tenebrio molitor.</title>
        <authorList>
            <person name="Kaur S."/>
            <person name="Stinson S.A."/>
            <person name="diCenzo G.C."/>
        </authorList>
    </citation>
    <scope>NUCLEOTIDE SEQUENCE</scope>
    <source>
        <strain evidence="15">QUZm001</strain>
    </source>
</reference>
<evidence type="ECO:0000256" key="6">
    <source>
        <dbReference type="ARBA" id="ARBA00022692"/>
    </source>
</evidence>